<dbReference type="InterPro" id="IPR027417">
    <property type="entry name" value="P-loop_NTPase"/>
</dbReference>
<sequence length="386" mass="43316">MLDVQNPFRASLGANPPLLVGRNKDIEDFEWALHNGPGTHERISVVVGPRGVGKTVLLNRFEDIARREGWHVFAETATPGFTHRLIQRIDESCSQGLQHTHISGISVAGWGIHFDKNNETGNISPSLRDSASRLLDIKAQLDTSSKQTPTGLLVTIDELHYAQYEEITQFAADIQHLVRENRDIAVVLAGIPNAILPLLSDDEKKSQMTFIRRANRINLGQISDSDVRQGLLVPVQDSGLEWLPEALDRATEACDGYPFMIQLVGQWTFHQAVREDRRIINVEDAKDGIEKARRKLGQLVHEPALHDLSDVDRTVLVAMSLDDGPTTTSQLAERMKVSPAYIQRYRRRLLDADMITIPRRGLIDFALPYMREYLREHGATIGFGTL</sequence>
<dbReference type="SUPFAM" id="SSF46785">
    <property type="entry name" value="Winged helix' DNA-binding domain"/>
    <property type="match status" value="1"/>
</dbReference>
<evidence type="ECO:0000259" key="1">
    <source>
        <dbReference type="Pfam" id="PF13191"/>
    </source>
</evidence>
<comment type="caution">
    <text evidence="3">The sequence shown here is derived from an EMBL/GenBank/DDBJ whole genome shotgun (WGS) entry which is preliminary data.</text>
</comment>
<dbReference type="PANTHER" id="PTHR34301:SF8">
    <property type="entry name" value="ATPASE DOMAIN-CONTAINING PROTEIN"/>
    <property type="match status" value="1"/>
</dbReference>
<dbReference type="SUPFAM" id="SSF52540">
    <property type="entry name" value="P-loop containing nucleoside triphosphate hydrolases"/>
    <property type="match status" value="1"/>
</dbReference>
<evidence type="ECO:0000313" key="4">
    <source>
        <dbReference type="Proteomes" id="UP001275049"/>
    </source>
</evidence>
<dbReference type="RefSeq" id="WP_320755264.1">
    <property type="nucleotide sequence ID" value="NZ_JAWNGA010000008.1"/>
</dbReference>
<dbReference type="EMBL" id="JAWNGA010000008">
    <property type="protein sequence ID" value="MDY5133158.1"/>
    <property type="molecule type" value="Genomic_DNA"/>
</dbReference>
<proteinExistence type="predicted"/>
<keyword evidence="4" id="KW-1185">Reference proteome</keyword>
<reference evidence="3 4" key="1">
    <citation type="submission" date="2023-10" db="EMBL/GenBank/DDBJ databases">
        <title>Whole Genome based description of the genera Actinobaculum and Actinotignum reveals a complex phylogenetic relationship within the species included in the genus Actinotignum.</title>
        <authorList>
            <person name="Jensen C.S."/>
            <person name="Dargis R."/>
            <person name="Kemp M."/>
            <person name="Christensen J.J."/>
        </authorList>
    </citation>
    <scope>NUCLEOTIDE SEQUENCE</scope>
    <source>
        <strain evidence="3">SLA_B511</strain>
        <strain evidence="2 4">SLA_B974</strain>
    </source>
</reference>
<evidence type="ECO:0000313" key="2">
    <source>
        <dbReference type="EMBL" id="MDY5133158.1"/>
    </source>
</evidence>
<organism evidence="3 5">
    <name type="scientific">Actinotignum urinale</name>
    <dbReference type="NCBI Taxonomy" id="190146"/>
    <lineage>
        <taxon>Bacteria</taxon>
        <taxon>Bacillati</taxon>
        <taxon>Actinomycetota</taxon>
        <taxon>Actinomycetes</taxon>
        <taxon>Actinomycetales</taxon>
        <taxon>Actinomycetaceae</taxon>
        <taxon>Actinotignum</taxon>
    </lineage>
</organism>
<protein>
    <submittedName>
        <fullName evidence="3">AAA family ATPase</fullName>
    </submittedName>
</protein>
<dbReference type="EMBL" id="JAWNGC010000001">
    <property type="protein sequence ID" value="MDY5154449.1"/>
    <property type="molecule type" value="Genomic_DNA"/>
</dbReference>
<dbReference type="AlphaFoldDB" id="A0AAW9HS01"/>
<accession>A0AAW9HS01</accession>
<dbReference type="InterPro" id="IPR036390">
    <property type="entry name" value="WH_DNA-bd_sf"/>
</dbReference>
<dbReference type="Proteomes" id="UP001275049">
    <property type="component" value="Unassembled WGS sequence"/>
</dbReference>
<gene>
    <name evidence="3" type="ORF">R6G80_01745</name>
    <name evidence="2" type="ORF">R6G86_05310</name>
</gene>
<dbReference type="PANTHER" id="PTHR34301">
    <property type="entry name" value="DNA-BINDING PROTEIN-RELATED"/>
    <property type="match status" value="1"/>
</dbReference>
<evidence type="ECO:0000313" key="5">
    <source>
        <dbReference type="Proteomes" id="UP001281731"/>
    </source>
</evidence>
<dbReference type="Proteomes" id="UP001281731">
    <property type="component" value="Unassembled WGS sequence"/>
</dbReference>
<feature type="domain" description="Orc1-like AAA ATPase" evidence="1">
    <location>
        <begin position="19"/>
        <end position="169"/>
    </location>
</feature>
<dbReference type="Pfam" id="PF13191">
    <property type="entry name" value="AAA_16"/>
    <property type="match status" value="1"/>
</dbReference>
<dbReference type="Gene3D" id="3.40.50.300">
    <property type="entry name" value="P-loop containing nucleotide triphosphate hydrolases"/>
    <property type="match status" value="1"/>
</dbReference>
<evidence type="ECO:0000313" key="3">
    <source>
        <dbReference type="EMBL" id="MDY5154449.1"/>
    </source>
</evidence>
<name>A0AAW9HS01_9ACTO</name>
<dbReference type="InterPro" id="IPR041664">
    <property type="entry name" value="AAA_16"/>
</dbReference>